<dbReference type="PROSITE" id="PS50093">
    <property type="entry name" value="PKD"/>
    <property type="match status" value="1"/>
</dbReference>
<evidence type="ECO:0000313" key="3">
    <source>
        <dbReference type="EMBL" id="KAA1257617.1"/>
    </source>
</evidence>
<dbReference type="InterPro" id="IPR013783">
    <property type="entry name" value="Ig-like_fold"/>
</dbReference>
<proteinExistence type="predicted"/>
<feature type="domain" description="PKD" evidence="2">
    <location>
        <begin position="446"/>
        <end position="518"/>
    </location>
</feature>
<evidence type="ECO:0000259" key="2">
    <source>
        <dbReference type="PROSITE" id="PS50093"/>
    </source>
</evidence>
<feature type="region of interest" description="Disordered" evidence="1">
    <location>
        <begin position="464"/>
        <end position="496"/>
    </location>
</feature>
<dbReference type="AlphaFoldDB" id="A0A5B1C916"/>
<dbReference type="EMBL" id="VRLW01000001">
    <property type="protein sequence ID" value="KAA1257617.1"/>
    <property type="molecule type" value="Genomic_DNA"/>
</dbReference>
<keyword evidence="4" id="KW-1185">Reference proteome</keyword>
<accession>A0A5B1C916</accession>
<dbReference type="InterPro" id="IPR002105">
    <property type="entry name" value="Dockerin_1_rpt"/>
</dbReference>
<dbReference type="RefSeq" id="WP_068260048.1">
    <property type="nucleotide sequence ID" value="NZ_LWSK01000013.1"/>
</dbReference>
<dbReference type="Proteomes" id="UP000322699">
    <property type="component" value="Unassembled WGS sequence"/>
</dbReference>
<protein>
    <recommendedName>
        <fullName evidence="2">PKD domain-containing protein</fullName>
    </recommendedName>
</protein>
<feature type="region of interest" description="Disordered" evidence="1">
    <location>
        <begin position="799"/>
        <end position="827"/>
    </location>
</feature>
<sequence>MPSHNTARDQRAWRIRRPKPSRHRTAHRSRRLSIQSLETRRLMVAENAVFEISEVLSAAGLVGNVSSQVQWGDGSLTNATTTGGSATGNLNVRFNYSLDDNRFFNRPGARAALEFAAESFVSRFSDQFTAIGTNQYVTVIPKVLDPVTGNEVVLPSNPSIAANEIVIYPGSRNFTGNTAGVGGPGAFDLPSSFTFRTPAERARIQAEISAFRNSVVGRGQAGALGTATTATDYAVAVGSIAFDQRSSRDWYFGIDPDGIGPGQSDFITIATHELAHVFGFGLSNSWARLSSANGFRGAAAKAIFPGSGNVPLESHAGEGFAHWADNVDEIVPTIMPGTIDGSRRASFSPLDFAAMDDIGFDVVNMDATVTASHRYPDDGSYPTKIILKGSRGGVVEYELGNTTVTNVAPTLSVVEDRTVTEGQSFSITNIGSITDPGFRNQNVDPSTTETFSYTIDWGDGESDSGTATIDRHGNASPRTTNASFNGSHRYDSPGNKTVRVTVTDDDGGRDTETFRITVNPIPELSLAFADATITENAGNNATTLTVSVSGPASDQPRRVNLVSSDSTEVTVPATATIPANATSVVVPVNAIDDDLFDGNQISTVTASGTGVESATAEITVGDAETISAAFSATTVVEGSSGEVTLTLTRSNTDTDEALEVLLRRNRGRLGLPASVEIPAGQRTLDVALNPPNDDMAELTTEEEVLVLATGYPNAVVSLNLVDDEPPLFQNPDNRFDVDGVDGVSVLDALIVINVVARRLSGQLDPATETPDGQFWDVNGDYQVTALDALQTINFIARNAGTQREPEPPPSERMLVVPQSDDGDDESNFVANDDAIASMF</sequence>
<dbReference type="CDD" id="cd00146">
    <property type="entry name" value="PKD"/>
    <property type="match status" value="1"/>
</dbReference>
<name>A0A5B1C916_9BACT</name>
<dbReference type="GO" id="GO:0000272">
    <property type="term" value="P:polysaccharide catabolic process"/>
    <property type="evidence" value="ECO:0007669"/>
    <property type="project" value="InterPro"/>
</dbReference>
<gene>
    <name evidence="3" type="ORF">LF1_01050</name>
</gene>
<reference evidence="3 4" key="1">
    <citation type="submission" date="2019-08" db="EMBL/GenBank/DDBJ databases">
        <title>Deep-cultivation of Planctomycetes and their phenomic and genomic characterization uncovers novel biology.</title>
        <authorList>
            <person name="Wiegand S."/>
            <person name="Jogler M."/>
            <person name="Boedeker C."/>
            <person name="Pinto D."/>
            <person name="Vollmers J."/>
            <person name="Rivas-Marin E."/>
            <person name="Kohn T."/>
            <person name="Peeters S.H."/>
            <person name="Heuer A."/>
            <person name="Rast P."/>
            <person name="Oberbeckmann S."/>
            <person name="Bunk B."/>
            <person name="Jeske O."/>
            <person name="Meyerdierks A."/>
            <person name="Storesund J.E."/>
            <person name="Kallscheuer N."/>
            <person name="Luecker S."/>
            <person name="Lage O.M."/>
            <person name="Pohl T."/>
            <person name="Merkel B.J."/>
            <person name="Hornburger P."/>
            <person name="Mueller R.-W."/>
            <person name="Bruemmer F."/>
            <person name="Labrenz M."/>
            <person name="Spormann A.M."/>
            <person name="Op Den Camp H."/>
            <person name="Overmann J."/>
            <person name="Amann R."/>
            <person name="Jetten M.S.M."/>
            <person name="Mascher T."/>
            <person name="Medema M.H."/>
            <person name="Devos D.P."/>
            <person name="Kaster A.-K."/>
            <person name="Ovreas L."/>
            <person name="Rohde M."/>
            <person name="Galperin M.Y."/>
            <person name="Jogler C."/>
        </authorList>
    </citation>
    <scope>NUCLEOTIDE SEQUENCE [LARGE SCALE GENOMIC DNA]</scope>
    <source>
        <strain evidence="3 4">LF1</strain>
    </source>
</reference>
<dbReference type="OrthoDB" id="8198236at2"/>
<dbReference type="SUPFAM" id="SSF141072">
    <property type="entry name" value="CalX-like"/>
    <property type="match status" value="2"/>
</dbReference>
<dbReference type="SUPFAM" id="SSF55486">
    <property type="entry name" value="Metalloproteases ('zincins'), catalytic domain"/>
    <property type="match status" value="1"/>
</dbReference>
<dbReference type="Gene3D" id="2.60.40.10">
    <property type="entry name" value="Immunoglobulins"/>
    <property type="match status" value="1"/>
</dbReference>
<organism evidence="3 4">
    <name type="scientific">Rubripirellula obstinata</name>
    <dbReference type="NCBI Taxonomy" id="406547"/>
    <lineage>
        <taxon>Bacteria</taxon>
        <taxon>Pseudomonadati</taxon>
        <taxon>Planctomycetota</taxon>
        <taxon>Planctomycetia</taxon>
        <taxon>Pirellulales</taxon>
        <taxon>Pirellulaceae</taxon>
        <taxon>Rubripirellula</taxon>
    </lineage>
</organism>
<dbReference type="SUPFAM" id="SSF49299">
    <property type="entry name" value="PKD domain"/>
    <property type="match status" value="1"/>
</dbReference>
<feature type="compositionally biased region" description="Polar residues" evidence="1">
    <location>
        <begin position="476"/>
        <end position="486"/>
    </location>
</feature>
<evidence type="ECO:0000256" key="1">
    <source>
        <dbReference type="SAM" id="MobiDB-lite"/>
    </source>
</evidence>
<dbReference type="InterPro" id="IPR038081">
    <property type="entry name" value="CalX-like_sf"/>
</dbReference>
<evidence type="ECO:0000313" key="4">
    <source>
        <dbReference type="Proteomes" id="UP000322699"/>
    </source>
</evidence>
<dbReference type="GO" id="GO:0004553">
    <property type="term" value="F:hydrolase activity, hydrolyzing O-glycosyl compounds"/>
    <property type="evidence" value="ECO:0007669"/>
    <property type="project" value="InterPro"/>
</dbReference>
<dbReference type="InterPro" id="IPR035986">
    <property type="entry name" value="PKD_dom_sf"/>
</dbReference>
<dbReference type="Pfam" id="PF00404">
    <property type="entry name" value="Dockerin_1"/>
    <property type="match status" value="1"/>
</dbReference>
<comment type="caution">
    <text evidence="3">The sequence shown here is derived from an EMBL/GenBank/DDBJ whole genome shotgun (WGS) entry which is preliminary data.</text>
</comment>
<dbReference type="InterPro" id="IPR000601">
    <property type="entry name" value="PKD_dom"/>
</dbReference>